<dbReference type="SUPFAM" id="SSF69754">
    <property type="entry name" value="Ribosome binding protein Y (YfiA homologue)"/>
    <property type="match status" value="1"/>
</dbReference>
<proteinExistence type="inferred from homology"/>
<keyword evidence="2" id="KW-0963">Cytoplasm</keyword>
<comment type="subcellular location">
    <subcellularLocation>
        <location evidence="2">Cytoplasm</location>
    </subcellularLocation>
</comment>
<comment type="similarity">
    <text evidence="2">Belongs to the HPF/YfiA ribosome-associated protein family. Long HPF subfamily.</text>
</comment>
<evidence type="ECO:0000256" key="3">
    <source>
        <dbReference type="SAM" id="Coils"/>
    </source>
</evidence>
<dbReference type="Gene3D" id="3.30.160.100">
    <property type="entry name" value="Ribosome hibernation promotion factor-like"/>
    <property type="match status" value="1"/>
</dbReference>
<name>A0A2N5ZEH6_MUIH1</name>
<comment type="caution">
    <text evidence="5">The sequence shown here is derived from an EMBL/GenBank/DDBJ whole genome shotgun (WGS) entry which is preliminary data.</text>
</comment>
<comment type="function">
    <text evidence="2">Required for dimerization of active 70S ribosomes into 100S ribosomes in stationary phase; 100S ribosomes are translationally inactive and sometimes present during exponential growth.</text>
</comment>
<dbReference type="EMBL" id="PKTG01000097">
    <property type="protein sequence ID" value="PLX17034.1"/>
    <property type="molecule type" value="Genomic_DNA"/>
</dbReference>
<dbReference type="AlphaFoldDB" id="A0A2N5ZEH6"/>
<evidence type="ECO:0000259" key="4">
    <source>
        <dbReference type="Pfam" id="PF16321"/>
    </source>
</evidence>
<dbReference type="InterPro" id="IPR036567">
    <property type="entry name" value="RHF-like"/>
</dbReference>
<evidence type="ECO:0000256" key="1">
    <source>
        <dbReference type="ARBA" id="ARBA00022845"/>
    </source>
</evidence>
<keyword evidence="3" id="KW-0175">Coiled coil</keyword>
<sequence>MKIIISGQNFHLSEDLKAHTEKKLSNLKKYFEQIIETDVVFHVSDAKEKDKKHSVEVTIWANGTTIHAEDHAQDLKSSVDMVVDKLERQVKKYKEKLKKKSRKKMSVAKEKAIMHSIVGLEEEEEENDTTKIVRARKYALKPLFVEEAALQLQEFGREFLVFTNAETEQVNVVYKRKDGTFGLIEPEF</sequence>
<dbReference type="HAMAP" id="MF_00839">
    <property type="entry name" value="HPF"/>
    <property type="match status" value="1"/>
</dbReference>
<dbReference type="Proteomes" id="UP000234857">
    <property type="component" value="Unassembled WGS sequence"/>
</dbReference>
<dbReference type="InterPro" id="IPR003489">
    <property type="entry name" value="RHF/RaiA"/>
</dbReference>
<reference evidence="5 6" key="1">
    <citation type="submission" date="2017-11" db="EMBL/GenBank/DDBJ databases">
        <title>Genome-resolved metagenomics identifies genetic mobility, metabolic interactions, and unexpected diversity in perchlorate-reducing communities.</title>
        <authorList>
            <person name="Barnum T.P."/>
            <person name="Figueroa I.A."/>
            <person name="Carlstrom C.I."/>
            <person name="Lucas L.N."/>
            <person name="Engelbrektson A.L."/>
            <person name="Coates J.D."/>
        </authorList>
    </citation>
    <scope>NUCLEOTIDE SEQUENCE [LARGE SCALE GENOMIC DNA]</scope>
    <source>
        <strain evidence="5">BM706</strain>
    </source>
</reference>
<accession>A0A2N5ZEH6</accession>
<keyword evidence="1 2" id="KW-0810">Translation regulation</keyword>
<dbReference type="InterPro" id="IPR032528">
    <property type="entry name" value="Ribosom_S30AE_C"/>
</dbReference>
<evidence type="ECO:0000256" key="2">
    <source>
        <dbReference type="HAMAP-Rule" id="MF_00839"/>
    </source>
</evidence>
<dbReference type="Pfam" id="PF16321">
    <property type="entry name" value="Ribosom_S30AE_C"/>
    <property type="match status" value="1"/>
</dbReference>
<dbReference type="GO" id="GO:0022627">
    <property type="term" value="C:cytosolic small ribosomal subunit"/>
    <property type="evidence" value="ECO:0007669"/>
    <property type="project" value="TreeGrafter"/>
</dbReference>
<dbReference type="GO" id="GO:0045900">
    <property type="term" value="P:negative regulation of translational elongation"/>
    <property type="evidence" value="ECO:0007669"/>
    <property type="project" value="TreeGrafter"/>
</dbReference>
<feature type="domain" description="Sigma 54 modulation/S30EA ribosomal protein C-terminal" evidence="4">
    <location>
        <begin position="129"/>
        <end position="183"/>
    </location>
</feature>
<dbReference type="CDD" id="cd00552">
    <property type="entry name" value="RaiA"/>
    <property type="match status" value="1"/>
</dbReference>
<dbReference type="NCBIfam" id="TIGR00741">
    <property type="entry name" value="yfiA"/>
    <property type="match status" value="1"/>
</dbReference>
<dbReference type="PANTHER" id="PTHR33231:SF1">
    <property type="entry name" value="30S RIBOSOMAL PROTEIN"/>
    <property type="match status" value="1"/>
</dbReference>
<comment type="subunit">
    <text evidence="2">Interacts with 100S ribosomes.</text>
</comment>
<protein>
    <recommendedName>
        <fullName evidence="2">Ribosome hibernation promoting factor</fullName>
        <shortName evidence="2">HPF</shortName>
    </recommendedName>
</protein>
<evidence type="ECO:0000313" key="6">
    <source>
        <dbReference type="Proteomes" id="UP000234857"/>
    </source>
</evidence>
<dbReference type="InterPro" id="IPR038416">
    <property type="entry name" value="Ribosom_S30AE_C_sf"/>
</dbReference>
<dbReference type="InterPro" id="IPR050574">
    <property type="entry name" value="HPF/YfiA_ribosome-assoc"/>
</dbReference>
<dbReference type="GO" id="GO:0043024">
    <property type="term" value="F:ribosomal small subunit binding"/>
    <property type="evidence" value="ECO:0007669"/>
    <property type="project" value="TreeGrafter"/>
</dbReference>
<organism evidence="5 6">
    <name type="scientific">Muiribacterium halophilum</name>
    <dbReference type="NCBI Taxonomy" id="2053465"/>
    <lineage>
        <taxon>Bacteria</taxon>
        <taxon>Candidatus Muiribacteriota</taxon>
        <taxon>Candidatus Muiribacteriia</taxon>
        <taxon>Candidatus Muiribacteriales</taxon>
        <taxon>Candidatus Muiribacteriaceae</taxon>
        <taxon>Candidatus Muiribacterium</taxon>
    </lineage>
</organism>
<evidence type="ECO:0000313" key="5">
    <source>
        <dbReference type="EMBL" id="PLX17034.1"/>
    </source>
</evidence>
<feature type="coiled-coil region" evidence="3">
    <location>
        <begin position="76"/>
        <end position="110"/>
    </location>
</feature>
<dbReference type="Pfam" id="PF02482">
    <property type="entry name" value="Ribosomal_S30AE"/>
    <property type="match status" value="1"/>
</dbReference>
<dbReference type="InterPro" id="IPR034694">
    <property type="entry name" value="HPF_long/plastid"/>
</dbReference>
<dbReference type="Gene3D" id="3.30.505.50">
    <property type="entry name" value="Sigma 54 modulation/S30EA ribosomal protein, C-terminal domain"/>
    <property type="match status" value="1"/>
</dbReference>
<gene>
    <name evidence="5" type="primary">raiA</name>
    <name evidence="2" type="synonym">hpf</name>
    <name evidence="5" type="ORF">C0601_08635</name>
</gene>
<dbReference type="PANTHER" id="PTHR33231">
    <property type="entry name" value="30S RIBOSOMAL PROTEIN"/>
    <property type="match status" value="1"/>
</dbReference>